<dbReference type="Gene3D" id="3.40.30.10">
    <property type="entry name" value="Glutaredoxin"/>
    <property type="match status" value="1"/>
</dbReference>
<keyword evidence="4" id="KW-1185">Reference proteome</keyword>
<dbReference type="InterPro" id="IPR036249">
    <property type="entry name" value="Thioredoxin-like_sf"/>
</dbReference>
<dbReference type="InterPro" id="IPR004879">
    <property type="entry name" value="Ssp411-like_TRX"/>
</dbReference>
<dbReference type="Pfam" id="PF03190">
    <property type="entry name" value="Thioredox_DsbH"/>
    <property type="match status" value="1"/>
</dbReference>
<dbReference type="PANTHER" id="PTHR42899:SF1">
    <property type="entry name" value="SPERMATOGENESIS-ASSOCIATED PROTEIN 20"/>
    <property type="match status" value="1"/>
</dbReference>
<dbReference type="Proteomes" id="UP000002366">
    <property type="component" value="Chromosome"/>
</dbReference>
<dbReference type="InterPro" id="IPR024705">
    <property type="entry name" value="Ssp411"/>
</dbReference>
<organism evidence="3 4">
    <name type="scientific">Aminobacterium colombiense (strain DSM 12261 / ALA-1)</name>
    <dbReference type="NCBI Taxonomy" id="572547"/>
    <lineage>
        <taxon>Bacteria</taxon>
        <taxon>Thermotogati</taxon>
        <taxon>Synergistota</taxon>
        <taxon>Synergistia</taxon>
        <taxon>Synergistales</taxon>
        <taxon>Aminobacteriaceae</taxon>
        <taxon>Aminobacterium</taxon>
    </lineage>
</organism>
<dbReference type="OrthoDB" id="9762614at2"/>
<dbReference type="PANTHER" id="PTHR42899">
    <property type="entry name" value="SPERMATOGENESIS-ASSOCIATED PROTEIN 20"/>
    <property type="match status" value="1"/>
</dbReference>
<dbReference type="HOGENOM" id="CLU_014051_4_1_0"/>
<reference evidence="3 4" key="1">
    <citation type="journal article" date="2010" name="Stand. Genomic Sci.">
        <title>Complete genome sequence of Aminobacterium colombiense type strain (ALA-1).</title>
        <authorList>
            <person name="Chertkov O."/>
            <person name="Sikorski J."/>
            <person name="Brambilla E."/>
            <person name="Lapidus A."/>
            <person name="Copeland A."/>
            <person name="Glavina Del Rio T."/>
            <person name="Nolan M."/>
            <person name="Lucas S."/>
            <person name="Tice H."/>
            <person name="Cheng J.F."/>
            <person name="Han C."/>
            <person name="Detter J.C."/>
            <person name="Bruce D."/>
            <person name="Tapia R."/>
            <person name="Goodwin L."/>
            <person name="Pitluck S."/>
            <person name="Liolios K."/>
            <person name="Ivanova N."/>
            <person name="Mavromatis K."/>
            <person name="Ovchinnikova G."/>
            <person name="Pati A."/>
            <person name="Chen A."/>
            <person name="Palaniappan K."/>
            <person name="Land M."/>
            <person name="Hauser L."/>
            <person name="Chang Y.J."/>
            <person name="Jeffries C.D."/>
            <person name="Spring S."/>
            <person name="Rohde M."/>
            <person name="Goker M."/>
            <person name="Bristow J."/>
            <person name="Eisen J.A."/>
            <person name="Markowitz V."/>
            <person name="Hugenholtz P."/>
            <person name="Kyrpides N.C."/>
            <person name="Klenk H.P."/>
        </authorList>
    </citation>
    <scope>NUCLEOTIDE SEQUENCE [LARGE SCALE GENOMIC DNA]</scope>
    <source>
        <strain evidence="4">DSM 12261 / ALA-1</strain>
    </source>
</reference>
<dbReference type="InterPro" id="IPR008928">
    <property type="entry name" value="6-hairpin_glycosidase_sf"/>
</dbReference>
<evidence type="ECO:0000259" key="2">
    <source>
        <dbReference type="Pfam" id="PF03190"/>
    </source>
</evidence>
<dbReference type="PIRSF" id="PIRSF006402">
    <property type="entry name" value="UCP006402_thioredoxin"/>
    <property type="match status" value="1"/>
</dbReference>
<protein>
    <recommendedName>
        <fullName evidence="2">Spermatogenesis-associated protein 20-like TRX domain-containing protein</fullName>
    </recommendedName>
</protein>
<feature type="coiled-coil region" evidence="1">
    <location>
        <begin position="149"/>
        <end position="176"/>
    </location>
</feature>
<dbReference type="GO" id="GO:0005975">
    <property type="term" value="P:carbohydrate metabolic process"/>
    <property type="evidence" value="ECO:0007669"/>
    <property type="project" value="InterPro"/>
</dbReference>
<proteinExistence type="predicted"/>
<evidence type="ECO:0000313" key="3">
    <source>
        <dbReference type="EMBL" id="ADE57754.1"/>
    </source>
</evidence>
<evidence type="ECO:0000256" key="1">
    <source>
        <dbReference type="SAM" id="Coils"/>
    </source>
</evidence>
<dbReference type="AlphaFoldDB" id="D5EGS2"/>
<dbReference type="Gene3D" id="1.50.10.10">
    <property type="match status" value="1"/>
</dbReference>
<gene>
    <name evidence="3" type="ordered locus">Amico_1638</name>
</gene>
<dbReference type="eggNOG" id="COG1331">
    <property type="taxonomic scope" value="Bacteria"/>
</dbReference>
<keyword evidence="1" id="KW-0175">Coiled coil</keyword>
<feature type="domain" description="Spermatogenesis-associated protein 20-like TRX" evidence="2">
    <location>
        <begin position="5"/>
        <end position="166"/>
    </location>
</feature>
<dbReference type="InterPro" id="IPR012341">
    <property type="entry name" value="6hp_glycosidase-like_sf"/>
</dbReference>
<dbReference type="STRING" id="572547.Amico_1638"/>
<dbReference type="RefSeq" id="WP_013049016.1">
    <property type="nucleotide sequence ID" value="NC_014011.1"/>
</dbReference>
<sequence length="595" mass="68065">MKNKENRLITEKSPYLLQHAHNPVDWHPWGKEAFTKAQEENKPIFLSIGYSTCHWCHVMEKECFSDEEVAQLLNDACVSIKVDREERPDIDHVCMAVSLIMNGSGGWPLNLFLTPNGKPFFAASYIPKETSGRIPGLMDMVPRVKWLWLMQKEDVLKSAESIMNALEKEMTNQKGTCPDKNLAKKAFQELSRNFDPLWGGFSKAPKFPMPPVLLFLLEYGKIFKEEKAIKMVEKTLDCMAMGGIRDHLGGGFARYSTDREWKIPHFEKMLYDQALLLKAYTAAWEMTGRDIYKKIAFEIAAYVLRDLRSPEGVFFAAEDADSEGVEGRFYVWTEEEIRRLVPSEDRQLFLQAYGIHGEGNVLALPASLEELAATYNVELQKLDQSLQKSRALLFEARNRRVRPHCDRKILTDWNALMIEALAFAGRIFEERQFIEAARNAVDFLLEKAVYQEKEVYHSVADGKGHIPGLLNDYSFFIRALLELEEATGEEDYGEKGMGLLRSMNDIFYDPKRGGYFMNSGLDELLFFRPWSGEDGVMVSGNSVAMMNLLRFNKRTGNKEYYEMARGIGEAFAQRVQQVPAMYTHLLTATLALSDE</sequence>
<dbReference type="SUPFAM" id="SSF48208">
    <property type="entry name" value="Six-hairpin glycosidases"/>
    <property type="match status" value="1"/>
</dbReference>
<evidence type="ECO:0000313" key="4">
    <source>
        <dbReference type="Proteomes" id="UP000002366"/>
    </source>
</evidence>
<dbReference type="CDD" id="cd02955">
    <property type="entry name" value="SSP411"/>
    <property type="match status" value="1"/>
</dbReference>
<name>D5EGS2_AMICL</name>
<accession>D5EGS2</accession>
<dbReference type="SUPFAM" id="SSF52833">
    <property type="entry name" value="Thioredoxin-like"/>
    <property type="match status" value="1"/>
</dbReference>
<dbReference type="EMBL" id="CP001997">
    <property type="protein sequence ID" value="ADE57754.1"/>
    <property type="molecule type" value="Genomic_DNA"/>
</dbReference>
<dbReference type="KEGG" id="aco:Amico_1638"/>